<dbReference type="EMBL" id="JH159154">
    <property type="protein sequence ID" value="EGZ17318.1"/>
    <property type="molecule type" value="Genomic_DNA"/>
</dbReference>
<dbReference type="KEGG" id="psoj:PHYSODRAFT_499699"/>
<reference evidence="1 2" key="1">
    <citation type="journal article" date="2006" name="Science">
        <title>Phytophthora genome sequences uncover evolutionary origins and mechanisms of pathogenesis.</title>
        <authorList>
            <person name="Tyler B.M."/>
            <person name="Tripathy S."/>
            <person name="Zhang X."/>
            <person name="Dehal P."/>
            <person name="Jiang R.H."/>
            <person name="Aerts A."/>
            <person name="Arredondo F.D."/>
            <person name="Baxter L."/>
            <person name="Bensasson D."/>
            <person name="Beynon J.L."/>
            <person name="Chapman J."/>
            <person name="Damasceno C.M."/>
            <person name="Dorrance A.E."/>
            <person name="Dou D."/>
            <person name="Dickerman A.W."/>
            <person name="Dubchak I.L."/>
            <person name="Garbelotto M."/>
            <person name="Gijzen M."/>
            <person name="Gordon S.G."/>
            <person name="Govers F."/>
            <person name="Grunwald N.J."/>
            <person name="Huang W."/>
            <person name="Ivors K.L."/>
            <person name="Jones R.W."/>
            <person name="Kamoun S."/>
            <person name="Krampis K."/>
            <person name="Lamour K.H."/>
            <person name="Lee M.K."/>
            <person name="McDonald W.H."/>
            <person name="Medina M."/>
            <person name="Meijer H.J."/>
            <person name="Nordberg E.K."/>
            <person name="Maclean D.J."/>
            <person name="Ospina-Giraldo M.D."/>
            <person name="Morris P.F."/>
            <person name="Phuntumart V."/>
            <person name="Putnam N.H."/>
            <person name="Rash S."/>
            <person name="Rose J.K."/>
            <person name="Sakihama Y."/>
            <person name="Salamov A.A."/>
            <person name="Savidor A."/>
            <person name="Scheuring C.F."/>
            <person name="Smith B.M."/>
            <person name="Sobral B.W."/>
            <person name="Terry A."/>
            <person name="Torto-Alalibo T.A."/>
            <person name="Win J."/>
            <person name="Xu Z."/>
            <person name="Zhang H."/>
            <person name="Grigoriev I.V."/>
            <person name="Rokhsar D.S."/>
            <person name="Boore J.L."/>
        </authorList>
    </citation>
    <scope>NUCLEOTIDE SEQUENCE [LARGE SCALE GENOMIC DNA]</scope>
    <source>
        <strain evidence="1 2">P6497</strain>
    </source>
</reference>
<protein>
    <submittedName>
        <fullName evidence="1">Uncharacterized protein</fullName>
    </submittedName>
</protein>
<dbReference type="RefSeq" id="XP_009526376.1">
    <property type="nucleotide sequence ID" value="XM_009528081.1"/>
</dbReference>
<organism evidence="1 2">
    <name type="scientific">Phytophthora sojae (strain P6497)</name>
    <name type="common">Soybean stem and root rot agent</name>
    <name type="synonym">Phytophthora megasperma f. sp. glycines</name>
    <dbReference type="NCBI Taxonomy" id="1094619"/>
    <lineage>
        <taxon>Eukaryota</taxon>
        <taxon>Sar</taxon>
        <taxon>Stramenopiles</taxon>
        <taxon>Oomycota</taxon>
        <taxon>Peronosporomycetes</taxon>
        <taxon>Peronosporales</taxon>
        <taxon>Peronosporaceae</taxon>
        <taxon>Phytophthora</taxon>
    </lineage>
</organism>
<dbReference type="AlphaFoldDB" id="G4ZCK1"/>
<sequence length="176" mass="20276">MDKYPCAQACWKYLISCWGRRRCDGQQLLRYTANCASRVSPPFTTDLRRRFSSAFPDQTDDYAREWKRIWWVMSTVCMTVLWTQRNQVVHNGGQVTIASSVAAFQQAGLRQLRALARRERGNPRTIVQGTRLLICLDLFQRTPREAPRSEASHVQPPGSSQVPALITWLRTFQTLS</sequence>
<dbReference type="InParanoid" id="G4ZCK1"/>
<keyword evidence="2" id="KW-1185">Reference proteome</keyword>
<evidence type="ECO:0000313" key="2">
    <source>
        <dbReference type="Proteomes" id="UP000002640"/>
    </source>
</evidence>
<proteinExistence type="predicted"/>
<gene>
    <name evidence="1" type="ORF">PHYSODRAFT_499699</name>
</gene>
<dbReference type="GeneID" id="20657733"/>
<dbReference type="OMA" id="YLWVERN"/>
<dbReference type="SMR" id="G4ZCK1"/>
<accession>G4ZCK1</accession>
<dbReference type="STRING" id="1094619.G4ZCK1"/>
<evidence type="ECO:0000313" key="1">
    <source>
        <dbReference type="EMBL" id="EGZ17318.1"/>
    </source>
</evidence>
<dbReference type="Proteomes" id="UP000002640">
    <property type="component" value="Unassembled WGS sequence"/>
</dbReference>
<name>G4ZCK1_PHYSP</name>